<sequence length="75" mass="8313">MMMSDDFMVTLDHLHSVPSYGLRPGYCHRGARALCERYGLDWSAIVRDGGIPASQLMATGDALALHLVDHARKEQ</sequence>
<proteinExistence type="predicted"/>
<reference evidence="1 2" key="1">
    <citation type="submission" date="2020-08" db="EMBL/GenBank/DDBJ databases">
        <title>Genomic Encyclopedia of Type Strains, Phase III (KMG-III): the genomes of soil and plant-associated and newly described type strains.</title>
        <authorList>
            <person name="Whitman W."/>
        </authorList>
    </citation>
    <scope>NUCLEOTIDE SEQUENCE [LARGE SCALE GENOMIC DNA]</scope>
    <source>
        <strain evidence="1 2">CECT 4462</strain>
    </source>
</reference>
<accession>A0A839T2M8</accession>
<dbReference type="RefSeq" id="WP_246335989.1">
    <property type="nucleotide sequence ID" value="NZ_JACHXI010000009.1"/>
</dbReference>
<comment type="caution">
    <text evidence="1">The sequence shown here is derived from an EMBL/GenBank/DDBJ whole genome shotgun (WGS) entry which is preliminary data.</text>
</comment>
<evidence type="ECO:0000313" key="1">
    <source>
        <dbReference type="EMBL" id="MBB3103807.1"/>
    </source>
</evidence>
<gene>
    <name evidence="1" type="ORF">FHR87_002204</name>
</gene>
<protein>
    <submittedName>
        <fullName evidence="1">Uncharacterized protein</fullName>
    </submittedName>
</protein>
<organism evidence="1 2">
    <name type="scientific">Azomonas macrocytogenes</name>
    <name type="common">Azotobacter macrocytogenes</name>
    <dbReference type="NCBI Taxonomy" id="69962"/>
    <lineage>
        <taxon>Bacteria</taxon>
        <taxon>Pseudomonadati</taxon>
        <taxon>Pseudomonadota</taxon>
        <taxon>Gammaproteobacteria</taxon>
        <taxon>Pseudomonadales</taxon>
        <taxon>Pseudomonadaceae</taxon>
        <taxon>Azomonas</taxon>
    </lineage>
</organism>
<evidence type="ECO:0000313" key="2">
    <source>
        <dbReference type="Proteomes" id="UP000549250"/>
    </source>
</evidence>
<dbReference type="Proteomes" id="UP000549250">
    <property type="component" value="Unassembled WGS sequence"/>
</dbReference>
<keyword evidence="2" id="KW-1185">Reference proteome</keyword>
<dbReference type="EMBL" id="JACHXI010000009">
    <property type="protein sequence ID" value="MBB3103807.1"/>
    <property type="molecule type" value="Genomic_DNA"/>
</dbReference>
<dbReference type="AlphaFoldDB" id="A0A839T2M8"/>
<name>A0A839T2M8_AZOMA</name>